<dbReference type="InterPro" id="IPR001810">
    <property type="entry name" value="F-box_dom"/>
</dbReference>
<name>A0A9P9ESW5_9HYPO</name>
<accession>A0A9P9ESW5</accession>
<feature type="region of interest" description="Disordered" evidence="1">
    <location>
        <begin position="29"/>
        <end position="58"/>
    </location>
</feature>
<evidence type="ECO:0000313" key="4">
    <source>
        <dbReference type="Proteomes" id="UP000717696"/>
    </source>
</evidence>
<dbReference type="OrthoDB" id="3692147at2759"/>
<dbReference type="SUPFAM" id="SSF81383">
    <property type="entry name" value="F-box domain"/>
    <property type="match status" value="1"/>
</dbReference>
<feature type="compositionally biased region" description="Polar residues" evidence="1">
    <location>
        <begin position="31"/>
        <end position="41"/>
    </location>
</feature>
<dbReference type="PROSITE" id="PS50181">
    <property type="entry name" value="FBOX"/>
    <property type="match status" value="1"/>
</dbReference>
<comment type="caution">
    <text evidence="3">The sequence shown here is derived from an EMBL/GenBank/DDBJ whole genome shotgun (WGS) entry which is preliminary data.</text>
</comment>
<reference evidence="3" key="1">
    <citation type="journal article" date="2021" name="Nat. Commun.">
        <title>Genetic determinants of endophytism in the Arabidopsis root mycobiome.</title>
        <authorList>
            <person name="Mesny F."/>
            <person name="Miyauchi S."/>
            <person name="Thiergart T."/>
            <person name="Pickel B."/>
            <person name="Atanasova L."/>
            <person name="Karlsson M."/>
            <person name="Huettel B."/>
            <person name="Barry K.W."/>
            <person name="Haridas S."/>
            <person name="Chen C."/>
            <person name="Bauer D."/>
            <person name="Andreopoulos W."/>
            <person name="Pangilinan J."/>
            <person name="LaButti K."/>
            <person name="Riley R."/>
            <person name="Lipzen A."/>
            <person name="Clum A."/>
            <person name="Drula E."/>
            <person name="Henrissat B."/>
            <person name="Kohler A."/>
            <person name="Grigoriev I.V."/>
            <person name="Martin F.M."/>
            <person name="Hacquard S."/>
        </authorList>
    </citation>
    <scope>NUCLEOTIDE SEQUENCE</scope>
    <source>
        <strain evidence="3">MPI-CAGE-AT-0021</strain>
    </source>
</reference>
<evidence type="ECO:0000259" key="2">
    <source>
        <dbReference type="PROSITE" id="PS50181"/>
    </source>
</evidence>
<dbReference type="Proteomes" id="UP000717696">
    <property type="component" value="Unassembled WGS sequence"/>
</dbReference>
<organism evidence="3 4">
    <name type="scientific">Dactylonectria estremocensis</name>
    <dbReference type="NCBI Taxonomy" id="1079267"/>
    <lineage>
        <taxon>Eukaryota</taxon>
        <taxon>Fungi</taxon>
        <taxon>Dikarya</taxon>
        <taxon>Ascomycota</taxon>
        <taxon>Pezizomycotina</taxon>
        <taxon>Sordariomycetes</taxon>
        <taxon>Hypocreomycetidae</taxon>
        <taxon>Hypocreales</taxon>
        <taxon>Nectriaceae</taxon>
        <taxon>Dactylonectria</taxon>
    </lineage>
</organism>
<proteinExistence type="predicted"/>
<sequence length="513" mass="59518">MAKPKAPSAHRSCREAIRDWFHDMIGDTRQNRSVASTSRSPNLPPSYEEAVASSRPPREASSVLKLGGMDRIVASAYLNQMHSPLIRLPDGLIVAIMERLDLDDILQLRQASRDFMRLFSQSKAFWKYHLTDASDHYQRKHLARIWATPVHYPRQAKSATLCDSCTTFRMQRGYRSDNELLQAIPFIYCSGCKMEHRAFYFSAQQRLESNEERLCKGREGRITLCEHISVTWDSAQRLADRKSGQNMIQCNKGHHKASPCKHVQDGTSKLCCHDDKPRFKFYRDGNQKLCFDISVTTHIRFKPQGSEQGGKLTSSAFRRGIKKYVHQRLPAPWFQWVPSNMVGAYDVIRCFDPNVCNCLDWGKPIPQRSEGEKTTTANEFEWKLCPNPVRPWRLRPDTESSTFTGKDEFHCEDRCAGFSHNHHFHTTYGSWDWEFEKCPENDSFMVFTQTRRSCVGSPHEYGWSYFINSRYRDLRRDEDMRGISWCSQLNCRFGAPYTIACLSQETVPHHRTI</sequence>
<gene>
    <name evidence="3" type="ORF">B0J13DRAFT_526345</name>
</gene>
<keyword evidence="4" id="KW-1185">Reference proteome</keyword>
<dbReference type="AlphaFoldDB" id="A0A9P9ESW5"/>
<dbReference type="InterPro" id="IPR036047">
    <property type="entry name" value="F-box-like_dom_sf"/>
</dbReference>
<protein>
    <recommendedName>
        <fullName evidence="2">F-box domain-containing protein</fullName>
    </recommendedName>
</protein>
<feature type="domain" description="F-box" evidence="2">
    <location>
        <begin position="82"/>
        <end position="129"/>
    </location>
</feature>
<evidence type="ECO:0000256" key="1">
    <source>
        <dbReference type="SAM" id="MobiDB-lite"/>
    </source>
</evidence>
<evidence type="ECO:0000313" key="3">
    <source>
        <dbReference type="EMBL" id="KAH7142898.1"/>
    </source>
</evidence>
<dbReference type="EMBL" id="JAGMUU010000011">
    <property type="protein sequence ID" value="KAH7142898.1"/>
    <property type="molecule type" value="Genomic_DNA"/>
</dbReference>